<keyword evidence="14" id="KW-0832">Ubl conjugation</keyword>
<evidence type="ECO:0000256" key="9">
    <source>
        <dbReference type="ARBA" id="ARBA00018954"/>
    </source>
</evidence>
<evidence type="ECO:0000256" key="4">
    <source>
        <dbReference type="ARBA" id="ARBA00004333"/>
    </source>
</evidence>
<reference evidence="22" key="1">
    <citation type="submission" date="2025-08" db="UniProtKB">
        <authorList>
            <consortium name="Ensembl"/>
        </authorList>
    </citation>
    <scope>IDENTIFICATION</scope>
</reference>
<keyword evidence="16 21" id="KW-0472">Membrane</keyword>
<keyword evidence="13" id="KW-0967">Endosome</keyword>
<keyword evidence="10" id="KW-0813">Transport</keyword>
<dbReference type="AlphaFoldDB" id="A0A3B4BDC7"/>
<reference evidence="22" key="2">
    <citation type="submission" date="2025-09" db="UniProtKB">
        <authorList>
            <consortium name="Ensembl"/>
        </authorList>
    </citation>
    <scope>IDENTIFICATION</scope>
</reference>
<evidence type="ECO:0000256" key="3">
    <source>
        <dbReference type="ARBA" id="ARBA00004316"/>
    </source>
</evidence>
<evidence type="ECO:0000256" key="5">
    <source>
        <dbReference type="ARBA" id="ARBA00004356"/>
    </source>
</evidence>
<dbReference type="GO" id="GO:0032585">
    <property type="term" value="C:multivesicular body membrane"/>
    <property type="evidence" value="ECO:0007669"/>
    <property type="project" value="UniProtKB-SubCell"/>
</dbReference>
<dbReference type="GO" id="GO:0005886">
    <property type="term" value="C:plasma membrane"/>
    <property type="evidence" value="ECO:0007669"/>
    <property type="project" value="UniProtKB-SubCell"/>
</dbReference>
<keyword evidence="23" id="KW-1185">Reference proteome</keyword>
<evidence type="ECO:0000256" key="8">
    <source>
        <dbReference type="ARBA" id="ARBA00010076"/>
    </source>
</evidence>
<evidence type="ECO:0000256" key="21">
    <source>
        <dbReference type="SAM" id="Phobius"/>
    </source>
</evidence>
<sequence length="193" mass="21595">MSLLSPGLRSSTSCCLCCHVRTGTILLGVWHMVSTFCIYFLFSDTLYIVSAISLLMIIISGMATYGAFKLRPAWIIPFLCYECFDFCLNSLVALCLIFNPSTIRDYVKQLVIDVEYMAVAVAFFITCILIVKAYLILCVWRCYVYVSSWGTTEILNYITTNDTTVLIPPYDDTVAFPPEKSPPPPSYSTSVSA</sequence>
<keyword evidence="18" id="KW-0966">Cell projection</keyword>
<comment type="function">
    <text evidence="19">Required for optimal lysosomal function. Blocks EGF-stimulated EGFR intraluminal sorting and degradation. Conversely by binding with the phosphatidylinositol 4,5-bisphosphate, regulates its PIP5K1C interaction, inhibits HGS ubiquitination and relieves LAPTM4B inhibition of EGFR degradation. Recruits SLC3A2 and SLC7A5 (the Leu transporter) to the lysosome, promoting entry of leucine and other essential amino acid (EAA) into the lysosome, stimulating activation of proton-transporting vacuolar (V)-ATPase protein pump (V-ATPase) and hence mTORC1 activation. Plays a role as negative regulator of TGFB1 production in regulatory T cells. Binds ceramide and facilitates its exit from late endosome in order to control cell death pathways.</text>
</comment>
<protein>
    <recommendedName>
        <fullName evidence="9">Lysosomal-associated transmembrane protein 4B</fullName>
    </recommendedName>
</protein>
<dbReference type="STRING" id="409849.ENSPMGP00000027543"/>
<evidence type="ECO:0000256" key="20">
    <source>
        <dbReference type="ARBA" id="ARBA00046444"/>
    </source>
</evidence>
<feature type="transmembrane region" description="Helical" evidence="21">
    <location>
        <begin position="119"/>
        <end position="140"/>
    </location>
</feature>
<dbReference type="InterPro" id="IPR004687">
    <property type="entry name" value="LAPTM4/5"/>
</dbReference>
<dbReference type="Proteomes" id="UP000261520">
    <property type="component" value="Unplaced"/>
</dbReference>
<keyword evidence="15 21" id="KW-1133">Transmembrane helix</keyword>
<dbReference type="Ensembl" id="ENSPMGT00000029342.1">
    <property type="protein sequence ID" value="ENSPMGP00000027543.1"/>
    <property type="gene ID" value="ENSPMGG00000022223.1"/>
</dbReference>
<evidence type="ECO:0000256" key="1">
    <source>
        <dbReference type="ARBA" id="ARBA00004127"/>
    </source>
</evidence>
<evidence type="ECO:0000256" key="11">
    <source>
        <dbReference type="ARBA" id="ARBA00022475"/>
    </source>
</evidence>
<evidence type="ECO:0000256" key="19">
    <source>
        <dbReference type="ARBA" id="ARBA00045893"/>
    </source>
</evidence>
<evidence type="ECO:0000256" key="15">
    <source>
        <dbReference type="ARBA" id="ARBA00022989"/>
    </source>
</evidence>
<evidence type="ECO:0000256" key="16">
    <source>
        <dbReference type="ARBA" id="ARBA00023136"/>
    </source>
</evidence>
<evidence type="ECO:0000256" key="7">
    <source>
        <dbReference type="ARBA" id="ARBA00004656"/>
    </source>
</evidence>
<evidence type="ECO:0000256" key="14">
    <source>
        <dbReference type="ARBA" id="ARBA00022843"/>
    </source>
</evidence>
<proteinExistence type="inferred from homology"/>
<organism evidence="22 23">
    <name type="scientific">Periophthalmus magnuspinnatus</name>
    <dbReference type="NCBI Taxonomy" id="409849"/>
    <lineage>
        <taxon>Eukaryota</taxon>
        <taxon>Metazoa</taxon>
        <taxon>Chordata</taxon>
        <taxon>Craniata</taxon>
        <taxon>Vertebrata</taxon>
        <taxon>Euteleostomi</taxon>
        <taxon>Actinopterygii</taxon>
        <taxon>Neopterygii</taxon>
        <taxon>Teleostei</taxon>
        <taxon>Neoteleostei</taxon>
        <taxon>Acanthomorphata</taxon>
        <taxon>Gobiaria</taxon>
        <taxon>Gobiiformes</taxon>
        <taxon>Gobioidei</taxon>
        <taxon>Gobiidae</taxon>
        <taxon>Oxudercinae</taxon>
        <taxon>Periophthalmus</taxon>
    </lineage>
</organism>
<dbReference type="InterPro" id="IPR051115">
    <property type="entry name" value="LAPTM_transporter"/>
</dbReference>
<keyword evidence="17" id="KW-0458">Lysosome</keyword>
<name>A0A3B4BDC7_9GOBI</name>
<evidence type="ECO:0000313" key="23">
    <source>
        <dbReference type="Proteomes" id="UP000261520"/>
    </source>
</evidence>
<dbReference type="PANTHER" id="PTHR12479">
    <property type="entry name" value="LYSOSOMAL-ASSOCIATED TRANSMEMBRANE PROTEIN"/>
    <property type="match status" value="1"/>
</dbReference>
<comment type="similarity">
    <text evidence="8">Belongs to the LAPTM4/LAPTM5 transporter family.</text>
</comment>
<dbReference type="GO" id="GO:0005765">
    <property type="term" value="C:lysosomal membrane"/>
    <property type="evidence" value="ECO:0007669"/>
    <property type="project" value="UniProtKB-SubCell"/>
</dbReference>
<keyword evidence="11" id="KW-1003">Cell membrane</keyword>
<evidence type="ECO:0000256" key="13">
    <source>
        <dbReference type="ARBA" id="ARBA00022753"/>
    </source>
</evidence>
<feature type="transmembrane region" description="Helical" evidence="21">
    <location>
        <begin position="75"/>
        <end position="99"/>
    </location>
</feature>
<feature type="transmembrane region" description="Helical" evidence="21">
    <location>
        <begin position="48"/>
        <end position="68"/>
    </location>
</feature>
<accession>A0A3B4BDC7</accession>
<feature type="transmembrane region" description="Helical" evidence="21">
    <location>
        <begin position="20"/>
        <end position="42"/>
    </location>
</feature>
<evidence type="ECO:0000256" key="12">
    <source>
        <dbReference type="ARBA" id="ARBA00022692"/>
    </source>
</evidence>
<evidence type="ECO:0000256" key="10">
    <source>
        <dbReference type="ARBA" id="ARBA00022448"/>
    </source>
</evidence>
<evidence type="ECO:0000256" key="2">
    <source>
        <dbReference type="ARBA" id="ARBA00004236"/>
    </source>
</evidence>
<keyword evidence="12 21" id="KW-0812">Transmembrane</keyword>
<dbReference type="Pfam" id="PF03821">
    <property type="entry name" value="Mtp"/>
    <property type="match status" value="1"/>
</dbReference>
<dbReference type="GO" id="GO:0042995">
    <property type="term" value="C:cell projection"/>
    <property type="evidence" value="ECO:0007669"/>
    <property type="project" value="UniProtKB-SubCell"/>
</dbReference>
<dbReference type="PANTHER" id="PTHR12479:SF6">
    <property type="entry name" value="LYSOSOMAL-ASSOCIATED TRANSMEMBRANE PROTEIN 4B"/>
    <property type="match status" value="1"/>
</dbReference>
<comment type="subcellular location">
    <subcellularLocation>
        <location evidence="2">Cell membrane</location>
    </subcellularLocation>
    <subcellularLocation>
        <location evidence="3">Cell projection</location>
    </subcellularLocation>
    <subcellularLocation>
        <location evidence="1">Endomembrane system</location>
        <topology evidence="1">Multi-pass membrane protein</topology>
    </subcellularLocation>
    <subcellularLocation>
        <location evidence="5">Endosome</location>
        <location evidence="5">Multivesicular body lumen</location>
    </subcellularLocation>
    <subcellularLocation>
        <location evidence="4">Endosome</location>
        <location evidence="4">Multivesicular body membrane</location>
    </subcellularLocation>
    <subcellularLocation>
        <location evidence="6">Late endosome membrane</location>
    </subcellularLocation>
    <subcellularLocation>
        <location evidence="7">Lysosome membrane</location>
    </subcellularLocation>
</comment>
<evidence type="ECO:0000256" key="6">
    <source>
        <dbReference type="ARBA" id="ARBA00004414"/>
    </source>
</evidence>
<evidence type="ECO:0000256" key="18">
    <source>
        <dbReference type="ARBA" id="ARBA00023273"/>
    </source>
</evidence>
<comment type="subunit">
    <text evidence="20">Homooligomer; upon reaching the lysosomes. Interacts with MCOLN1. Interacts with NEDD4; may play a role in the lysosomal sorting of LAPTM4B; enhances HGS association with NEDD4; mediates inhibition of EGFR degradation. Interacts with PIP5K1C; promotes SNX5 association with LAPTM4B; kinase activity of PIP5K1C is required; interaction is regulated by phosphatidylinositol 4,5-bisphosphate generated by PIP5K1C. Interacts with HGS; promotes HGS ubiquitination. Interacts with SNX5. Interacts with SLC3A2 and SLC7A5; recruits SLC3A2 and SLC7A5 to lysosomes to promote leucine uptake into these organelles and is required for mTORC1 activation. Interacts with LRRC32; decreases TGFB1 production in regulatory T cells. Interacts with BECN1; competes with EGFR for LAPTM4B binding; regulates EGFR activity. Interacts with EGFR; positively correlates with EGFR activation.</text>
</comment>
<evidence type="ECO:0000256" key="17">
    <source>
        <dbReference type="ARBA" id="ARBA00023228"/>
    </source>
</evidence>
<evidence type="ECO:0000313" key="22">
    <source>
        <dbReference type="Ensembl" id="ENSPMGP00000027543.1"/>
    </source>
</evidence>